<dbReference type="Gene3D" id="3.30.559.10">
    <property type="entry name" value="Chloramphenicol acetyltransferase-like domain"/>
    <property type="match status" value="9"/>
</dbReference>
<dbReference type="Gene3D" id="3.30.559.30">
    <property type="entry name" value="Nonribosomal peptide synthetase, condensation domain"/>
    <property type="match status" value="9"/>
</dbReference>
<sequence length="7458" mass="826740">MVPTVWIPVSALPLLASGKLDRKRTSQWLVDMSPDLYQRAIPATEHTSENETPSNQIETTLRSIWAHVLNLQEDQVSLERAFLSLGGDSISAMQVMGQCRKHGYGLGMQDILRCKSIPQLASAIKPIEIASHDTTEEMNTPFKLSPIQSLWYQLPNQGHGHFNQSFYLRVQRKTTERDFRSALEQLVSRHSMLRARFSRSEESGWQQCVTDDVAHSYRFRHQVVSSQSEIDEMIEDCQKCLDPENGPLFAADLYQFGEEQQAFMVGHHLVIDLVSWRLLLEELEEILRGGSLLPPALPFQNWLQLQQAHAITLQNDKIYPSVDVPGIDFSYWGIKHQDNTYGNAGHEAFDLDPKTTALFLSDCHRALRTEPVEVLLASLIHSWPSAFNGRDVPAVFNEGHGREPWKADIDVSRTVGWFTTVYPVFVHPSEDATETVRRVKDFRRSIPANGRPYFARRSLTQDGQDDFESHWPWEISFNYLGQYQQLERRDALLQPLENMAGETREAGGTADVGHNAPRFALFEVSAIVFKGRLRLAFTFNRHMQHQDRIRSWIAACQQNLSEIINNLVIQPPTPTLSDFPQLSLTEDRFQSMIHRLTKLGVSINEVEDAYPCSNMQEGLLLSQTKDAGFYAAVTVHEVKLANERVDWQKLTDAWRQVTKRHPILRTIFLENIGGEDGLYDQVVLKDAAVNVVHLECDGEHDALEAMVQQRRVPYDGTRYPPHRFTVCTTASGQVFCCLEISHAIMDGHSMSLIFSDLRKSYAGILQADGPLYGDYISYLRDQPQDASLDYWKSYLAGSDVCSFPVLNDGIVEEKLLQSIRLDFGSVSIPDLQTFCNSNGITLSNIFHAAWALTLSSYVGTNDVTFGYLTSARDSQDLARVDEMLGPIINTLVCRVQMERTQSVLDVLQQVQKDYMDSLPHRHTSLAEVQHALELSGASLFNTALSYRRLPAETTSSVTGLKFEERVPIYDPTEYPVSLNIEISEEAALVDLDYWTDHLSAGQAANVASTFVRAIENIVFSAEQKLSALDPLSGKQWQQILGWNLMPETLHECVHERFAQQVVTHPDAPAIRGFDGDYTYAELDAAAERLAHHLVELGVGPEVFVPTCFDKSSFTVVAMLAVLKAGGAAVPLDAKHPKAALESRVEDCEAQVVLTSATRAEMFDDVVPDVVIVDSVLLDDLLEVDIEDGPACPTVLPHNPAFVIFTSGSTGRPKGVVLEHAAMVTSAHAHGTNLGVGPGTRFLQFASYTFDNSLEEMFTTLQRGGCVCVPSEEQRMNDLPNAIAELGANFMDLTPTVAALLNPTDVPGIKGMALGGEALTKAVIDQWSRFVHLHGQYGPSEASINSAWKDFKYGGEPTNIGRAIGSISWIVDPEDRDRLAPIGCKGELLIEGPILSRGYLKQPEKTAAAFITNPQWARKDDGSERRFYCTGDLVHYTSTGEMMYLGRKDSQVKLNGQRIELGEIEHHLKLNLPAEAQSAVELVNFSGTRTTKALVAFLCLSEEPSSAVNEVKATCGPVTDDVRGLAKEAEVALSNNLPAYYVPSMWVPVTTMPMTTSGKLDRKVLRQIAQSIEEEKLHDYRLAGKSGRAPTGRVESNIARLWVSILNLSPDSVGADDSFFRLGGDSIGAMKLVTASRKEGIVLTVANIFAQPKLAELADTAVLLSVDDSHAHLETDTSPFELLPESFRREIVDFAASECRVFPDAIEDAYSCSRLQEGLIALSTSKPGSYVAQTIYRLPANTDLDRFRTAWDHVVAAEAILRTRIVFTEQCGFLQVVTKEPIAWRQLPDLQDLTETDRHLPATHGGPLTSYTIVGEGSPSPFFVWTAHHAVYDGWSLPALLSKVDSSYRQASPPTLSPVPYSRFIRYLSTIDQDQSDAYWNTMCEDLDAPQFPQLPGPDYKVQASHQLTHNVPISRRQGVDVTMPSMIRAAWGLLLATYSGSDDVLWGETNSGRDVPVPDVESLIGPTITTYPMRVKLDRATSVNQYLHQIQRQSSSALPFQFAGLQHISKISSDAAAACEFQSLLAIVAGDSMKDPEGGLWDLQSTGTIGTNFFNYALIFSCTVSAEGIQIEAHYDAGVVSEWLVKRLLQQFDFIINQLNATESMNQSLGHLDLLNPADQEVVAAWNDRPVNAINKCIHNVIFQDQVLLRPSAIALDAWDTNSMTYRELDERASRLASRLVSLGVKPQTYVPLCFDKSGWTIIAMLAVMKAGAAFVPLDFEAPLLRLREMVSDVGAELILCAPQYVNLCQSIPCKTLVVDQSATERQPGRLYTLPYVQSDTPAYVFFTSGSTGKPKGAIINHGSYVSSSASFAPAMGISSSSRVLQFASYIFDCCLIEILSTLIVGGTVCVPDQASRTNELPGVINKLNINWAALTPSVIRTMQPSQVPKLKTLILVGEAMSQQDLLTWADRVTLGNGYGPTECSVVATVNMMTPSTKPNNLGKAVTARGWVVSKDNHDVLVPLGAVGELMLEGGSVGAGYLNNPEKTAAAFVTNVRWTLGGKAQADSTTRRFYKTGDLVKYNQDGTMLYLGRKDSQAKVRGQRLELSEVEHHLINDALVQNALASVPTSGPCAKRLVGVISLQNVGAAGQPLHLLPTETASFSIDAIRNRVCERLPSYMVPSLWVAVSGFPLMPSGKMDRRRVAQWLEQMGADTYRAISTLGLEPPKDEVNDVERKLQAIFSNVLNLPSEDIRLNQSFLHLGGDSIAAMQVSSQCRAQGLAISVQQIIRSKSVSELASIASATEPSTLVGQQQDEYNQAFELTPIQKVFFETVEDNFNHFNQSVVLRLARTFEPTEVEAALLSLIKIHPMLRARFAKDESKTWQQRVEKVSTSTFRFQSHRVSHSASDDLQPILDQSQSTLDITNGPIFSADLFDVDDPFSQCIGLVAHHLVIDVVSWGIVLEDLQNLLNGTSPPPQSLPFYSWAEQQVERAKSDTARKVLPVSEIPVAQVDYWGMNGKGNFNSDVITEEIELGPKDSMLLLGAQDALATEPLDVFIAAVLESFRNIFSDRPTVTIHNEGHGRETFLASQDLSRTIGWFTTMTPVFLPVPPEDPTDIISTIRWVKDLRERIPDKGRPYFAYRTLTQEGQERFAGHWPAEATFNYLGKMQNLERKDAPLTKVDGITTTDIGSNVPRFSLFEISALVSKGVIKLSFSFNRHMKRQSDIRRWISECQQTLVDAVEQLLQLRPEPSLSDFRLLPLSYNGMSRLSAMLPTGTTVDAIEDMYPVSPMQSGILLSQLKNPDLYAYHCIFEVQATTASQAVNVRKLAEAWQVVVQRHAALRTVFVESLSKTAIMDQIVFKEKAGRISWILECEDEDIAHALRTQQSIDYRDFNTPHRLTVCKADNGQVWAKLEMSHAICDGGSIPIVLRDLARAYDGKISRADRGPLYSDFVAHTLSSSRDADLNYWRSYLSDIDPCFFPSLTDGRPGPHEIGSYEAHLADSSRLQKFCRKHGVTLSNVLQLSWALLLHSYVGATDISFGVVASGRDVPVRNIEQAAGCFVNMLICRVGVADETTLRHLLELLQTDSVNAMSHQSCSLADVQHELGLPALFNTIFTFQRRQLSKDPEQMSLKYENVEAADPGEYHITVNVDVSDEATTIDFTFWKDKICPEQAKNILQTFETIIERLISSQDMEATVGNFDFVPSQNLDQLRQFNAELPPPVRRCVHDLVSEQALLRPRSTKAVEGWDRTFTYQEFDEVTTRLAVHLNSLGVSTETFVPILFEKSSWAIVAMIGIMKAGGAYVPLDPKHPTSRLRELIGDVDANVVLCSRNYHSMASEVAKTAFTIDKRSMGSLPATNGVKPKSKVTPDNAAYCLFTSGTTGKPKGTIVPHQSFVTSAYAFTHHMHMDASSRTFQFASYTFDVSCSEILAALIVGATVCVPSDDERVSDPAGAIAKYKATWTFLTPSVLSTMKPERVTCLKTLCAGGEAVPGPVVERWYKHICFVDGYGPTEASVYAAIGHKSTPDKVPITAVGGNNNIPSGCRLWIVHARDHDRLVPIGSVGELIIEGYTCARGYLGDEVKTAKAFIRDPTWATSLGTQDGEPFHTAQMYKTGDLARLNSDGTVCYIGRKDTQIKLNGQRIELGEIEYHVKSKFPEEIESAVELVAPASRASSKALAVFFTPASREGNQSADALQPASSELPAADEILLLMDGASRDMCKSLENALAGTLPKYMIPTIFVPIMKLPWNSAGKLDRNRLRNMVQNLSKETMAPYLLNSVAHKRKAATETEKKLQKLVCSVLNLPPKDVGLDDSFIRLGGDSVAAMRLVAAAQADNIELSVIDIFQQPKLSDLASKCSSMDGTMTEQEEETGPFSILDRLGSRKHVLNELSEQCRVSRDQIQDAYPASPLQEAFAALSMKQPGAYVAQHVLKLSAAIDIEKFKAAWNKAIQEIDLLRTRIAQTQSGAFIQAVLVEDPISWREASSLKETEEVSKEIPAYLGGQLAAYTIVRTVTDERYLVWTLHHALYDGWSIPFMLQRVEQIYETGQSDMPKVPYTKFIKYLLDANPKATTRFWKNALAGSAPYQFPQKSHSAAEDTPNGQFLQHTAKIAPHQHRDITASTFIRAAWALLLATYTGSNDVIYGETLTGRDIAVPGITDICGPTLTTVPTRVKIEEGMTIRELLQNVSQSATERIPHQHTGLSDIRRLDDDTAAACDFQNLLVIQTGGSDPTESMWQLANSGVQTNYFTYPLVIECGLDQSNVEITAYYHENVVSTWQAQRIIYQLEYILSQMSKVSNVREIKSFSPQDVELVREWNTAEPLVVDETIHSLFLKQTIARPNAKAISAFDGEFTYMELRDLASRLAQELVRLGVGPEKLVPFCLDKSRWAVVAMMGILLAGGGYVPLSPEHPASRHRQIIQDCGASIILCSQAYQGRFTDVVKKVLTISEPTIRQLPLRQGKMPVRAKGSNICYVLYTSGSTGTPKGVIIEHRAIASSSAAICKALHMDSSSRVFQFGSFVFDASVMEILTALTCGATICMPSDQERTTDITAAINRLQATWTCLTPSVANVIDGPAAVPTLKTFASGAEALTPETMRKWGTGLQLLNAYGPTEGSIVAVANDQVMKYRDPANIGRPLESSRSWITDPEDPQQLAPLGAVGELCIEGTLLARGYLNNQAKTVEAFIDSPKFLAAFTPTGIVDSKIYRTGDLVQYGSDGSIRYVGRKDNQVKLAGQRMELGEIEHHLQADKRINQAVVLMPKSGPGKRKLTTVISLRASTGAASESWKTPLTNPEVLKEINDIRDRLSDLVPSYMVPTVWTAVSRIPALASSKLDRKQVTLWFESMGEDVYRRILEAESSSEPTAPATETTKALQEIWAKVLNLPVTQIKLNKSWLSLGGDSITAMQLLARCRKEGINLTLNHVLKAKSITHLSDTIRSSGQDFVQGRERTDKLFDLSPVQQFYFDSIGDDKESHFHQSYTLRITRKVDATVLKNATDAIVQCHSMLRARYAKDKDGAWQQIIPRNPENAYAFKVHDVIGHSGVVDVVAAAQKSLHIIDGPVFSVNLINTRSDQVLFMTAHHLVIDIVSWRVILGDLEESLTSKTPVTLQSELPFQIWCEKQTNHALQPAQADLMKRRQLNAEPADLAFWGLDKGRNVYGDVERDSFLIEEDITTMALEEHSVLRTDIVDIFVASILHSFSRIFMDRSTPTVFNETHGREPWDSSNIDLSRTVGWFTTMYPVHVPISEDEDDVVQTLRRVKDTRRKVADNGRPYFAHRFLTQDGKMRYAHHGSMEILFNYLGKQQHLESDDSLFKSIEGFSSDEEVRMSDLGPTTGRPALFEVSASVTQGKIQFGWMYNRLMNDQPGIKRWINECQRTLQEIVRKLAQIPTIMPSLSDFPLLPLPSYDRLERMVRAFPNVGIESFEEVEDIYPCAAMQEGMIISQLKNPSAYLSSSIFEVKSKRGPLDLQKIADSWQKVVKRHPALRTVFIQSVCRGGFDQIAIKDVDSGALTYTCEEGDLQRRLDATQYVKLNGKKKPRLPHQFTAFQTTSGRVIIKLEINHAVIDGGSHGVIRRDLEYAYAGRLAAEEGPLYSDYIKYIQTLDEDAAIEYWKNRLRGLQPCYFPVVPQHSSKDRELHSCLIDFNRYDDLRDLAERNDITLANMLLAVWALVLRTYTGSSDVCYGYLTSGRNIPVDNVQDAVGAFLNMLVSRTPLSSSLPLMETFRKVQNEFMESLPHQHCSMAQFQHDLKLSGKALFNTAVSIQNLSAGATDAAPDPDIEFDHLAAFDPSEFAITVNIDTGRTDAGVRYSYWTDFVSDAEMSNVETMTVKILSEILLDSNQTIAELDAAIAQKPLAELQVQVDEVLKKRSEEAPKKEVVEVVEEKVSEEVQETPKDTAEMIREPQRDLKQLPEEQFAIPPCEKNAQPQVELTEEELMKELGVEEEDELEESQEEEIQRELNETLTKKLEKVISENDPKVIVEEPREAAKDQPRETITDNSQAEARPFLPTPSPTSVRSTPRFDIPNPFSAAPRVTKTQATSPPRFDVPNPFAVAPAVAKTQQVASRFDISNPFAAAPTIAKRQSPNLAPPASGGNADWANLIRSIVSEVVPQIVDQVLATRGAPSAGAATIDTMTNQMVGMLNRKASYSQSMRGRPNFETGSIRSRRLSTASDAESRINIAADMVAAAGVMATEALKGVPPDFVEKKLLTLWSELLDMVEGSIDKDDSFFQLGGDSIIAMRLVGAAREEGLSMTVADVFRNPTFADMTRVVRVAGEVIDQVMSQAGGDSSSFINQAGPSSIQALNLRERAASAFKDFQSVASEHAIDDEDDDGRSITKESLERSEQMFKKWQGFASSMQSGPPQRAPSIKRQLPSTVQTIHEDPSANKSVSLLGDPNVDNVISKVQVFKGGIVDVLPVTDFQSLAITGALLESRWMLNYFYLDGSGPLDLRKLKQTAFRIVQAFDILRTVFVPYGDRFLQVVLRKLQPDFLYQETDLELDDFTTELRQKDREHGPKLGESFVQFVVAKQRKKEYYRIFMRLSHAQYDGYCIPKILGALQDGYNGLPVSSAPSFGAFVRESAKTIAGAHDHWREVLRGSKMTEIVHHYGPNYQRSAGRTVVLKQTLTVPSLSHINITTATVMKAAWAATLARIASSSDIVFGSVISGRNGSVPNVESIIGPCLNMVPIRVVYRPEWTVADLLAYIQEQQIANMPYESLGFREITRNCTNWPDWTNFSSVIQHNQNIHAEGAKLQLGGIEYEIAAVGSQEDFADFSVTSTSKGGDQVETVLTYAPNTTITAEYAQDVFDILCTNVITFAADPFTLLPSPSEMNSNSSTTIASEKDIKRKKSAEKAPLSLPSPEATGISKHEIHTLAARLRSAWSQILRDDLGQPVPLALDSDFFQLGGDIMGLAQVASILGEEGLRVRVEDLIDKCVFNDQVGVLAEVRKKVLDKEDMSPWGEKVKKVESRKSDMKQLLRTGPELERRDSGGLKGVVKRFGMSRKSTFMKEGKEKSAK</sequence>
<feature type="region of interest" description="Disordered" evidence="6">
    <location>
        <begin position="7267"/>
        <end position="7305"/>
    </location>
</feature>
<reference evidence="8" key="1">
    <citation type="journal article" date="2020" name="Stud. Mycol.">
        <title>101 Dothideomycetes genomes: a test case for predicting lifestyles and emergence of pathogens.</title>
        <authorList>
            <person name="Haridas S."/>
            <person name="Albert R."/>
            <person name="Binder M."/>
            <person name="Bloem J."/>
            <person name="Labutti K."/>
            <person name="Salamov A."/>
            <person name="Andreopoulos B."/>
            <person name="Baker S."/>
            <person name="Barry K."/>
            <person name="Bills G."/>
            <person name="Bluhm B."/>
            <person name="Cannon C."/>
            <person name="Castanera R."/>
            <person name="Culley D."/>
            <person name="Daum C."/>
            <person name="Ezra D."/>
            <person name="Gonzalez J."/>
            <person name="Henrissat B."/>
            <person name="Kuo A."/>
            <person name="Liang C."/>
            <person name="Lipzen A."/>
            <person name="Lutzoni F."/>
            <person name="Magnuson J."/>
            <person name="Mondo S."/>
            <person name="Nolan M."/>
            <person name="Ohm R."/>
            <person name="Pangilinan J."/>
            <person name="Park H.-J."/>
            <person name="Ramirez L."/>
            <person name="Alfaro M."/>
            <person name="Sun H."/>
            <person name="Tritt A."/>
            <person name="Yoshinaga Y."/>
            <person name="Zwiers L.-H."/>
            <person name="Turgeon B."/>
            <person name="Goodwin S."/>
            <person name="Spatafora J."/>
            <person name="Crous P."/>
            <person name="Grigoriev I."/>
        </authorList>
    </citation>
    <scope>NUCLEOTIDE SEQUENCE</scope>
    <source>
        <strain evidence="8">CBS 125425</strain>
    </source>
</reference>
<dbReference type="NCBIfam" id="NF003417">
    <property type="entry name" value="PRK04813.1"/>
    <property type="match status" value="4"/>
</dbReference>
<dbReference type="Gene3D" id="3.30.300.30">
    <property type="match status" value="4"/>
</dbReference>
<evidence type="ECO:0000256" key="5">
    <source>
        <dbReference type="ARBA" id="ARBA00029454"/>
    </source>
</evidence>
<dbReference type="CDD" id="cd19542">
    <property type="entry name" value="CT_NRPS-like"/>
    <property type="match status" value="4"/>
</dbReference>
<feature type="domain" description="Carrier" evidence="7">
    <location>
        <begin position="5305"/>
        <end position="5381"/>
    </location>
</feature>
<dbReference type="InterPro" id="IPR045851">
    <property type="entry name" value="AMP-bd_C_sf"/>
</dbReference>
<accession>A0A9P4QSQ9</accession>
<dbReference type="SUPFAM" id="SSF52777">
    <property type="entry name" value="CoA-dependent acyltransferases"/>
    <property type="match status" value="18"/>
</dbReference>
<dbReference type="InterPro" id="IPR020806">
    <property type="entry name" value="PKS_PP-bd"/>
</dbReference>
<dbReference type="FunFam" id="3.30.300.30:FF:000015">
    <property type="entry name" value="Nonribosomal peptide synthase SidD"/>
    <property type="match status" value="4"/>
</dbReference>
<dbReference type="Gene3D" id="1.10.1200.10">
    <property type="entry name" value="ACP-like"/>
    <property type="match status" value="7"/>
</dbReference>
<dbReference type="NCBIfam" id="TIGR01733">
    <property type="entry name" value="AA-adenyl-dom"/>
    <property type="match status" value="4"/>
</dbReference>
<dbReference type="Pfam" id="PF00501">
    <property type="entry name" value="AMP-binding"/>
    <property type="match status" value="4"/>
</dbReference>
<organism evidence="8 9">
    <name type="scientific">Polyplosphaeria fusca</name>
    <dbReference type="NCBI Taxonomy" id="682080"/>
    <lineage>
        <taxon>Eukaryota</taxon>
        <taxon>Fungi</taxon>
        <taxon>Dikarya</taxon>
        <taxon>Ascomycota</taxon>
        <taxon>Pezizomycotina</taxon>
        <taxon>Dothideomycetes</taxon>
        <taxon>Pleosporomycetidae</taxon>
        <taxon>Pleosporales</taxon>
        <taxon>Tetraplosphaeriaceae</taxon>
        <taxon>Polyplosphaeria</taxon>
    </lineage>
</organism>
<dbReference type="Gene3D" id="3.40.50.12780">
    <property type="entry name" value="N-terminal domain of ligase-like"/>
    <property type="match status" value="4"/>
</dbReference>
<dbReference type="FunFam" id="3.40.50.12780:FF:000014">
    <property type="entry name" value="Nonribosomal peptide synthetase 1"/>
    <property type="match status" value="4"/>
</dbReference>
<feature type="domain" description="Carrier" evidence="7">
    <location>
        <begin position="2669"/>
        <end position="2745"/>
    </location>
</feature>
<evidence type="ECO:0000256" key="1">
    <source>
        <dbReference type="ARBA" id="ARBA00004685"/>
    </source>
</evidence>
<dbReference type="InterPro" id="IPR006162">
    <property type="entry name" value="Ppantetheine_attach_site"/>
</dbReference>
<feature type="region of interest" description="Disordered" evidence="6">
    <location>
        <begin position="6420"/>
        <end position="6489"/>
    </location>
</feature>
<evidence type="ECO:0000313" key="8">
    <source>
        <dbReference type="EMBL" id="KAF2731994.1"/>
    </source>
</evidence>
<feature type="compositionally biased region" description="Polar residues" evidence="6">
    <location>
        <begin position="7270"/>
        <end position="7281"/>
    </location>
</feature>
<dbReference type="CDD" id="cd19534">
    <property type="entry name" value="E_NRPS"/>
    <property type="match status" value="3"/>
</dbReference>
<dbReference type="PROSITE" id="PS00455">
    <property type="entry name" value="AMP_BINDING"/>
    <property type="match status" value="3"/>
</dbReference>
<evidence type="ECO:0000256" key="3">
    <source>
        <dbReference type="ARBA" id="ARBA00022553"/>
    </source>
</evidence>
<proteinExistence type="inferred from homology"/>
<dbReference type="Proteomes" id="UP000799444">
    <property type="component" value="Unassembled WGS sequence"/>
</dbReference>
<dbReference type="Pfam" id="PF00550">
    <property type="entry name" value="PP-binding"/>
    <property type="match status" value="6"/>
</dbReference>
<dbReference type="CDD" id="cd05918">
    <property type="entry name" value="A_NRPS_SidN3_like"/>
    <property type="match status" value="4"/>
</dbReference>
<feature type="domain" description="Carrier" evidence="7">
    <location>
        <begin position="7310"/>
        <end position="7389"/>
    </location>
</feature>
<keyword evidence="4" id="KW-0436">Ligase</keyword>
<dbReference type="PANTHER" id="PTHR45398:SF1">
    <property type="entry name" value="ENZYME, PUTATIVE (JCVI)-RELATED"/>
    <property type="match status" value="1"/>
</dbReference>
<dbReference type="SUPFAM" id="SSF56801">
    <property type="entry name" value="Acetyl-CoA synthetase-like"/>
    <property type="match status" value="4"/>
</dbReference>
<keyword evidence="9" id="KW-1185">Reference proteome</keyword>
<dbReference type="InterPro" id="IPR023213">
    <property type="entry name" value="CAT-like_dom_sf"/>
</dbReference>
<evidence type="ECO:0000256" key="2">
    <source>
        <dbReference type="ARBA" id="ARBA00022450"/>
    </source>
</evidence>
<comment type="similarity">
    <text evidence="5">Belongs to the NRP synthetase family.</text>
</comment>
<dbReference type="GO" id="GO:0016874">
    <property type="term" value="F:ligase activity"/>
    <property type="evidence" value="ECO:0007669"/>
    <property type="project" value="UniProtKB-KW"/>
</dbReference>
<feature type="compositionally biased region" description="Basic and acidic residues" evidence="6">
    <location>
        <begin position="6420"/>
        <end position="6438"/>
    </location>
</feature>
<dbReference type="SMART" id="SM00823">
    <property type="entry name" value="PKS_PP"/>
    <property type="match status" value="5"/>
</dbReference>
<keyword evidence="3" id="KW-0597">Phosphoprotein</keyword>
<dbReference type="PROSITE" id="PS00012">
    <property type="entry name" value="PHOSPHOPANTETHEINE"/>
    <property type="match status" value="2"/>
</dbReference>
<dbReference type="GO" id="GO:0031177">
    <property type="term" value="F:phosphopantetheine binding"/>
    <property type="evidence" value="ECO:0007669"/>
    <property type="project" value="InterPro"/>
</dbReference>
<dbReference type="SUPFAM" id="SSF47336">
    <property type="entry name" value="ACP-like"/>
    <property type="match status" value="6"/>
</dbReference>
<protein>
    <submittedName>
        <fullName evidence="8">Nonribosomal peptide synthase-like protein</fullName>
    </submittedName>
</protein>
<feature type="domain" description="Carrier" evidence="7">
    <location>
        <begin position="1588"/>
        <end position="1664"/>
    </location>
</feature>
<dbReference type="FunFam" id="3.30.559.10:FF:000037">
    <property type="entry name" value="Nonribosomal peptide synthase Pes1"/>
    <property type="match status" value="1"/>
</dbReference>
<dbReference type="EMBL" id="ML996185">
    <property type="protein sequence ID" value="KAF2731994.1"/>
    <property type="molecule type" value="Genomic_DNA"/>
</dbReference>
<dbReference type="InterPro" id="IPR042099">
    <property type="entry name" value="ANL_N_sf"/>
</dbReference>
<dbReference type="CDD" id="cd19545">
    <property type="entry name" value="FUM14_C_NRPS-like"/>
    <property type="match status" value="2"/>
</dbReference>
<feature type="domain" description="Carrier" evidence="7">
    <location>
        <begin position="4227"/>
        <end position="4303"/>
    </location>
</feature>
<comment type="caution">
    <text evidence="8">The sequence shown here is derived from an EMBL/GenBank/DDBJ whole genome shotgun (WGS) entry which is preliminary data.</text>
</comment>
<keyword evidence="2" id="KW-0596">Phosphopantetheine</keyword>
<dbReference type="SMART" id="SM01294">
    <property type="entry name" value="PKS_PP_betabranch"/>
    <property type="match status" value="1"/>
</dbReference>
<comment type="pathway">
    <text evidence="1">Mycotoxin biosynthesis.</text>
</comment>
<dbReference type="FunFam" id="3.30.559.10:FF:000017">
    <property type="entry name" value="Nonribosomal peptide synthase Pes1"/>
    <property type="match status" value="2"/>
</dbReference>
<evidence type="ECO:0000256" key="4">
    <source>
        <dbReference type="ARBA" id="ARBA00022598"/>
    </source>
</evidence>
<dbReference type="FunFam" id="1.10.1200.10:FF:000005">
    <property type="entry name" value="Nonribosomal peptide synthetase 1"/>
    <property type="match status" value="3"/>
</dbReference>
<evidence type="ECO:0000313" key="9">
    <source>
        <dbReference type="Proteomes" id="UP000799444"/>
    </source>
</evidence>
<dbReference type="InterPro" id="IPR000873">
    <property type="entry name" value="AMP-dep_synth/lig_dom"/>
</dbReference>
<gene>
    <name evidence="8" type="ORF">EJ04DRAFT_470898</name>
</gene>
<dbReference type="Pfam" id="PF00668">
    <property type="entry name" value="Condensation"/>
    <property type="match status" value="9"/>
</dbReference>
<dbReference type="InterPro" id="IPR010071">
    <property type="entry name" value="AA_adenyl_dom"/>
</dbReference>
<evidence type="ECO:0000259" key="7">
    <source>
        <dbReference type="PROSITE" id="PS50075"/>
    </source>
</evidence>
<dbReference type="InterPro" id="IPR036736">
    <property type="entry name" value="ACP-like_sf"/>
</dbReference>
<name>A0A9P4QSQ9_9PLEO</name>
<evidence type="ECO:0000256" key="6">
    <source>
        <dbReference type="SAM" id="MobiDB-lite"/>
    </source>
</evidence>
<dbReference type="PANTHER" id="PTHR45398">
    <property type="match status" value="1"/>
</dbReference>
<dbReference type="InterPro" id="IPR020845">
    <property type="entry name" value="AMP-binding_CS"/>
</dbReference>
<dbReference type="FunFam" id="3.30.559.30:FF:000002">
    <property type="entry name" value="Nonribosomal peptide synthase Pes1"/>
    <property type="match status" value="3"/>
</dbReference>
<feature type="domain" description="Carrier" evidence="7">
    <location>
        <begin position="6641"/>
        <end position="6717"/>
    </location>
</feature>
<dbReference type="GO" id="GO:0019748">
    <property type="term" value="P:secondary metabolic process"/>
    <property type="evidence" value="ECO:0007669"/>
    <property type="project" value="UniProtKB-ARBA"/>
</dbReference>
<dbReference type="InterPro" id="IPR001242">
    <property type="entry name" value="Condensation_dom"/>
</dbReference>
<dbReference type="InterPro" id="IPR009081">
    <property type="entry name" value="PP-bd_ACP"/>
</dbReference>
<dbReference type="PROSITE" id="PS50075">
    <property type="entry name" value="CARRIER"/>
    <property type="match status" value="7"/>
</dbReference>
<dbReference type="FunFam" id="3.30.559.30:FF:000003">
    <property type="entry name" value="Nonribosomal peptide synthase SidD"/>
    <property type="match status" value="2"/>
</dbReference>
<dbReference type="FunFam" id="3.30.559.10:FF:000016">
    <property type="entry name" value="Nonribosomal peptide synthase Pes1"/>
    <property type="match status" value="3"/>
</dbReference>
<dbReference type="FunFam" id="3.30.559.30:FF:000005">
    <property type="entry name" value="Nonribosomal peptide synthase Pes1"/>
    <property type="match status" value="2"/>
</dbReference>
<dbReference type="OrthoDB" id="416786at2759"/>
<feature type="domain" description="Carrier" evidence="7">
    <location>
        <begin position="52"/>
        <end position="128"/>
    </location>
</feature>